<dbReference type="PROSITE" id="PS51257">
    <property type="entry name" value="PROKAR_LIPOPROTEIN"/>
    <property type="match status" value="1"/>
</dbReference>
<organism evidence="1 2">
    <name type="scientific">Flavobacterium sediminis</name>
    <dbReference type="NCBI Taxonomy" id="2201181"/>
    <lineage>
        <taxon>Bacteria</taxon>
        <taxon>Pseudomonadati</taxon>
        <taxon>Bacteroidota</taxon>
        <taxon>Flavobacteriia</taxon>
        <taxon>Flavobacteriales</taxon>
        <taxon>Flavobacteriaceae</taxon>
        <taxon>Flavobacterium</taxon>
    </lineage>
</organism>
<dbReference type="AlphaFoldDB" id="A0A2U8QRR1"/>
<dbReference type="KEGG" id="fse:DI487_00770"/>
<evidence type="ECO:0000313" key="2">
    <source>
        <dbReference type="Proteomes" id="UP000245429"/>
    </source>
</evidence>
<proteinExistence type="predicted"/>
<dbReference type="EMBL" id="CP029463">
    <property type="protein sequence ID" value="AWM12546.1"/>
    <property type="molecule type" value="Genomic_DNA"/>
</dbReference>
<dbReference type="OrthoDB" id="280897at2"/>
<sequence>MRKTLLWGLSLLLLLTSCKKEKNTEEMTEVAATQEIEQETIDCGAFCNPPEVSYVLPEDACNLSSQKTMNCFAWSSFLALNWKAGGQGVPDSTATASTYGTPGDFSPTVWESCPSVDAIFSAQGKSLKALNPLTSIKRIHKLSKIGLLLNKVNKKSLKASKDSKLEEIFQAKGTWLTDQGGNLVWYEVLVDMTEADFINANQLYTMANLKNYASQHNGVWLPTGSIEFKAAWKVVPEKEVDSVQKYYKMSQALVPTVTGFDANNQPIYGKYTQQYLALVGLHIIRKTSLASQFVWMTFEHVHNAPTAGQVDNSVNYSFFNPNSTAIPNQSPVPNKDSLSTPVQVVRIANNALTTDIQTLNAQVQDLIRQSNPQSVWQYYQLVNVQWPQNPVQDGNNNKQIPLQMGGITPSNIANTTMETYAQSTQCMSCHQYGSINGTQYPTDYSFVFLQVKQ</sequence>
<dbReference type="Proteomes" id="UP000245429">
    <property type="component" value="Chromosome"/>
</dbReference>
<reference evidence="1 2" key="1">
    <citation type="submission" date="2018-05" db="EMBL/GenBank/DDBJ databases">
        <title>Flavobacterium sp. MEBiC07310.</title>
        <authorList>
            <person name="Baek K."/>
        </authorList>
    </citation>
    <scope>NUCLEOTIDE SEQUENCE [LARGE SCALE GENOMIC DNA]</scope>
    <source>
        <strain evidence="1 2">MEBiC07310</strain>
    </source>
</reference>
<dbReference type="RefSeq" id="WP_109567955.1">
    <property type="nucleotide sequence ID" value="NZ_CP029463.1"/>
</dbReference>
<accession>A0A2U8QRR1</accession>
<keyword evidence="2" id="KW-1185">Reference proteome</keyword>
<protein>
    <recommendedName>
        <fullName evidence="3">Cytochrome c family protein</fullName>
    </recommendedName>
</protein>
<evidence type="ECO:0000313" key="1">
    <source>
        <dbReference type="EMBL" id="AWM12546.1"/>
    </source>
</evidence>
<gene>
    <name evidence="1" type="ORF">DI487_00770</name>
</gene>
<evidence type="ECO:0008006" key="3">
    <source>
        <dbReference type="Google" id="ProtNLM"/>
    </source>
</evidence>
<name>A0A2U8QRR1_9FLAO</name>